<protein>
    <submittedName>
        <fullName evidence="2">Uncharacterized protein</fullName>
    </submittedName>
</protein>
<keyword evidence="3" id="KW-1185">Reference proteome</keyword>
<feature type="compositionally biased region" description="Basic and acidic residues" evidence="1">
    <location>
        <begin position="65"/>
        <end position="74"/>
    </location>
</feature>
<feature type="region of interest" description="Disordered" evidence="1">
    <location>
        <begin position="53"/>
        <end position="81"/>
    </location>
</feature>
<reference evidence="2 3" key="1">
    <citation type="submission" date="2018-06" db="EMBL/GenBank/DDBJ databases">
        <title>Complete Genome Sequence of Ehrlichia minasensis Isolated From Cattle.</title>
        <authorList>
            <person name="Aguiar D.M."/>
            <person name="Araujo J.P.A.Jr."/>
            <person name="Nakazato L."/>
            <person name="Bard E."/>
            <person name="Cabezas-Cruz A."/>
        </authorList>
    </citation>
    <scope>NUCLEOTIDE SEQUENCE [LARGE SCALE GENOMIC DNA]</scope>
    <source>
        <strain evidence="2 3">B11</strain>
    </source>
</reference>
<feature type="compositionally biased region" description="Polar residues" evidence="1">
    <location>
        <begin position="53"/>
        <end position="64"/>
    </location>
</feature>
<evidence type="ECO:0000256" key="1">
    <source>
        <dbReference type="SAM" id="MobiDB-lite"/>
    </source>
</evidence>
<dbReference type="RefSeq" id="WP_129992721.1">
    <property type="nucleotide sequence ID" value="NZ_QOHL01000024.1"/>
</dbReference>
<name>A0A4Q6I3J3_9RICK</name>
<evidence type="ECO:0000313" key="3">
    <source>
        <dbReference type="Proteomes" id="UP000293377"/>
    </source>
</evidence>
<accession>A0A4Q6I3J3</accession>
<sequence length="81" mass="8341">MLVVAVVMGVATYAIVVLCSKNKKAGEKVDDGKVEKDLSETVATTSKERLGQQISALGSSSSDQEVLKTNDVDGRGGGSLA</sequence>
<dbReference type="Proteomes" id="UP000293377">
    <property type="component" value="Unassembled WGS sequence"/>
</dbReference>
<gene>
    <name evidence="2" type="ORF">DRF75_04290</name>
</gene>
<comment type="caution">
    <text evidence="2">The sequence shown here is derived from an EMBL/GenBank/DDBJ whole genome shotgun (WGS) entry which is preliminary data.</text>
</comment>
<dbReference type="EMBL" id="QOHL01000024">
    <property type="protein sequence ID" value="RZB12412.1"/>
    <property type="molecule type" value="Genomic_DNA"/>
</dbReference>
<dbReference type="AlphaFoldDB" id="A0A4Q6I3J3"/>
<proteinExistence type="predicted"/>
<organism evidence="2 3">
    <name type="scientific">Ehrlichia minasensis</name>
    <dbReference type="NCBI Taxonomy" id="1242993"/>
    <lineage>
        <taxon>Bacteria</taxon>
        <taxon>Pseudomonadati</taxon>
        <taxon>Pseudomonadota</taxon>
        <taxon>Alphaproteobacteria</taxon>
        <taxon>Rickettsiales</taxon>
        <taxon>Anaplasmataceae</taxon>
        <taxon>Ehrlichia</taxon>
    </lineage>
</organism>
<evidence type="ECO:0000313" key="2">
    <source>
        <dbReference type="EMBL" id="RZB12412.1"/>
    </source>
</evidence>